<dbReference type="GO" id="GO:0101006">
    <property type="term" value="F:protein histidine phosphatase activity"/>
    <property type="evidence" value="ECO:0007669"/>
    <property type="project" value="TreeGrafter"/>
</dbReference>
<reference evidence="7 8" key="1">
    <citation type="submission" date="2024-02" db="EMBL/GenBank/DDBJ databases">
        <title>Chromosome-scale genome assembly of the rough periwinkle Littorina saxatilis.</title>
        <authorList>
            <person name="De Jode A."/>
            <person name="Faria R."/>
            <person name="Formenti G."/>
            <person name="Sims Y."/>
            <person name="Smith T.P."/>
            <person name="Tracey A."/>
            <person name="Wood J.M.D."/>
            <person name="Zagrodzka Z.B."/>
            <person name="Johannesson K."/>
            <person name="Butlin R.K."/>
            <person name="Leder E.H."/>
        </authorList>
    </citation>
    <scope>NUCLEOTIDE SEQUENCE [LARGE SCALE GENOMIC DNA]</scope>
    <source>
        <strain evidence="7">Snail1</strain>
        <tissue evidence="7">Muscle</tissue>
    </source>
</reference>
<name>A0AAN9AWP4_9CAEN</name>
<evidence type="ECO:0000256" key="1">
    <source>
        <dbReference type="ARBA" id="ARBA00002508"/>
    </source>
</evidence>
<dbReference type="FunFam" id="3.50.20.20:FF:000001">
    <property type="entry name" value="14 kDa phosphohistidine phosphatase"/>
    <property type="match status" value="1"/>
</dbReference>
<dbReference type="GO" id="GO:0005829">
    <property type="term" value="C:cytosol"/>
    <property type="evidence" value="ECO:0007669"/>
    <property type="project" value="TreeGrafter"/>
</dbReference>
<protein>
    <recommendedName>
        <fullName evidence="9">14 kDa phosphohistidine phosphatase-like</fullName>
    </recommendedName>
</protein>
<keyword evidence="8" id="KW-1185">Reference proteome</keyword>
<dbReference type="PANTHER" id="PTHR12258">
    <property type="entry name" value="JANUS-A/JANUS-B"/>
    <property type="match status" value="1"/>
</dbReference>
<evidence type="ECO:0000256" key="6">
    <source>
        <dbReference type="PIRSR" id="PIRSR607702-2"/>
    </source>
</evidence>
<evidence type="ECO:0008006" key="9">
    <source>
        <dbReference type="Google" id="ProtNLM"/>
    </source>
</evidence>
<keyword evidence="4" id="KW-0726">Sexual differentiation</keyword>
<comment type="caution">
    <text evidence="7">The sequence shown here is derived from an EMBL/GenBank/DDBJ whole genome shotgun (WGS) entry which is preliminary data.</text>
</comment>
<dbReference type="AlphaFoldDB" id="A0AAN9AWP4"/>
<feature type="binding site" evidence="6">
    <location>
        <position position="32"/>
    </location>
    <ligand>
        <name>substrate</name>
    </ligand>
</feature>
<dbReference type="InterPro" id="IPR038596">
    <property type="entry name" value="Janus_sf"/>
</dbReference>
<comment type="function">
    <text evidence="1">JanA and janB regulate somatic sex differentiation.</text>
</comment>
<evidence type="ECO:0000313" key="7">
    <source>
        <dbReference type="EMBL" id="KAK7094691.1"/>
    </source>
</evidence>
<proteinExistence type="inferred from homology"/>
<evidence type="ECO:0000256" key="4">
    <source>
        <dbReference type="ARBA" id="ARBA00022928"/>
    </source>
</evidence>
<comment type="similarity">
    <text evidence="2">Belongs to the janus family.</text>
</comment>
<dbReference type="EMBL" id="JBAMIC010000018">
    <property type="protein sequence ID" value="KAK7094691.1"/>
    <property type="molecule type" value="Genomic_DNA"/>
</dbReference>
<keyword evidence="3" id="KW-0221">Differentiation</keyword>
<dbReference type="InterPro" id="IPR007702">
    <property type="entry name" value="Janus"/>
</dbReference>
<gene>
    <name evidence="7" type="ORF">V1264_006205</name>
</gene>
<dbReference type="Proteomes" id="UP001374579">
    <property type="component" value="Unassembled WGS sequence"/>
</dbReference>
<evidence type="ECO:0000256" key="5">
    <source>
        <dbReference type="PIRSR" id="PIRSR607702-1"/>
    </source>
</evidence>
<dbReference type="GO" id="GO:0007548">
    <property type="term" value="P:sex differentiation"/>
    <property type="evidence" value="ECO:0007669"/>
    <property type="project" value="UniProtKB-KW"/>
</dbReference>
<dbReference type="GO" id="GO:0030154">
    <property type="term" value="P:cell differentiation"/>
    <property type="evidence" value="ECO:0007669"/>
    <property type="project" value="UniProtKB-KW"/>
</dbReference>
<dbReference type="Pfam" id="PF05005">
    <property type="entry name" value="Ocnus"/>
    <property type="match status" value="1"/>
</dbReference>
<accession>A0AAN9AWP4</accession>
<dbReference type="PANTHER" id="PTHR12258:SF5">
    <property type="entry name" value="BCDNA.GH02250-RELATED"/>
    <property type="match status" value="1"/>
</dbReference>
<evidence type="ECO:0000256" key="2">
    <source>
        <dbReference type="ARBA" id="ARBA00010971"/>
    </source>
</evidence>
<organism evidence="7 8">
    <name type="scientific">Littorina saxatilis</name>
    <dbReference type="NCBI Taxonomy" id="31220"/>
    <lineage>
        <taxon>Eukaryota</taxon>
        <taxon>Metazoa</taxon>
        <taxon>Spiralia</taxon>
        <taxon>Lophotrochozoa</taxon>
        <taxon>Mollusca</taxon>
        <taxon>Gastropoda</taxon>
        <taxon>Caenogastropoda</taxon>
        <taxon>Littorinimorpha</taxon>
        <taxon>Littorinoidea</taxon>
        <taxon>Littorinidae</taxon>
        <taxon>Littorina</taxon>
    </lineage>
</organism>
<evidence type="ECO:0000313" key="8">
    <source>
        <dbReference type="Proteomes" id="UP001374579"/>
    </source>
</evidence>
<evidence type="ECO:0000256" key="3">
    <source>
        <dbReference type="ARBA" id="ARBA00022782"/>
    </source>
</evidence>
<dbReference type="SUPFAM" id="SSF143724">
    <property type="entry name" value="PHP14-like"/>
    <property type="match status" value="1"/>
</dbReference>
<dbReference type="Gene3D" id="3.50.20.20">
    <property type="entry name" value="Janus/Ocnus"/>
    <property type="match status" value="1"/>
</dbReference>
<feature type="active site" description="Proton acceptor" evidence="5">
    <location>
        <position position="60"/>
    </location>
</feature>
<sequence>MATQQISSATSFKNPKLKAIHDVEIDKSGKFKYILIKVHDPDMDREFKYIVRGTSKAGFHADIYEKVVGDMESKGLDCEVLGGGRIEHEPSKKSIKVYGYSQQYGAADHSITQTLLLRKFKDYESITWSNEGY</sequence>